<comment type="caution">
    <text evidence="5">The sequence shown here is derived from an EMBL/GenBank/DDBJ whole genome shotgun (WGS) entry which is preliminary data.</text>
</comment>
<dbReference type="GO" id="GO:0005737">
    <property type="term" value="C:cytoplasm"/>
    <property type="evidence" value="ECO:0007669"/>
    <property type="project" value="TreeGrafter"/>
</dbReference>
<dbReference type="AlphaFoldDB" id="A0A0F0K9W3"/>
<evidence type="ECO:0000256" key="3">
    <source>
        <dbReference type="PIRSR" id="PIRSR613078-1"/>
    </source>
</evidence>
<evidence type="ECO:0000313" key="5">
    <source>
        <dbReference type="EMBL" id="KJL17742.1"/>
    </source>
</evidence>
<keyword evidence="2" id="KW-0413">Isomerase</keyword>
<dbReference type="EC" id="3.1.3.3" evidence="5"/>
<evidence type="ECO:0000313" key="6">
    <source>
        <dbReference type="Proteomes" id="UP000033572"/>
    </source>
</evidence>
<dbReference type="SMART" id="SM00855">
    <property type="entry name" value="PGAM"/>
    <property type="match status" value="1"/>
</dbReference>
<dbReference type="SUPFAM" id="SSF53254">
    <property type="entry name" value="Phosphoglycerate mutase-like"/>
    <property type="match status" value="1"/>
</dbReference>
<dbReference type="PANTHER" id="PTHR48100:SF1">
    <property type="entry name" value="HISTIDINE PHOSPHATASE FAMILY PROTEIN-RELATED"/>
    <property type="match status" value="1"/>
</dbReference>
<feature type="active site" description="Tele-phosphohistidine intermediate" evidence="3">
    <location>
        <position position="9"/>
    </location>
</feature>
<evidence type="ECO:0000256" key="4">
    <source>
        <dbReference type="PIRSR" id="PIRSR613078-2"/>
    </source>
</evidence>
<dbReference type="Gene3D" id="3.40.50.1240">
    <property type="entry name" value="Phosphoglycerate mutase-like"/>
    <property type="match status" value="1"/>
</dbReference>
<dbReference type="InterPro" id="IPR001345">
    <property type="entry name" value="PG/BPGM_mutase_AS"/>
</dbReference>
<dbReference type="Pfam" id="PF00300">
    <property type="entry name" value="His_Phos_1"/>
    <property type="match status" value="1"/>
</dbReference>
<protein>
    <submittedName>
        <fullName evidence="5">Phosphoserine phosphatase 1</fullName>
        <ecNumber evidence="5">3.1.3.3</ecNumber>
    </submittedName>
</protein>
<feature type="binding site" evidence="4">
    <location>
        <position position="58"/>
    </location>
    <ligand>
        <name>substrate</name>
    </ligand>
</feature>
<dbReference type="InterPro" id="IPR050275">
    <property type="entry name" value="PGM_Phosphatase"/>
</dbReference>
<feature type="active site" description="Proton donor/acceptor" evidence="3">
    <location>
        <position position="83"/>
    </location>
</feature>
<dbReference type="GeneID" id="94444334"/>
<dbReference type="PANTHER" id="PTHR48100">
    <property type="entry name" value="BROAD-SPECIFICITY PHOSPHATASE YOR283W-RELATED"/>
    <property type="match status" value="1"/>
</dbReference>
<accession>A0A0F0K9W3</accession>
<organism evidence="5 6">
    <name type="scientific">Microbacterium foliorum</name>
    <dbReference type="NCBI Taxonomy" id="104336"/>
    <lineage>
        <taxon>Bacteria</taxon>
        <taxon>Bacillati</taxon>
        <taxon>Actinomycetota</taxon>
        <taxon>Actinomycetes</taxon>
        <taxon>Micrococcales</taxon>
        <taxon>Microbacteriaceae</taxon>
        <taxon>Microbacterium</taxon>
    </lineage>
</organism>
<proteinExistence type="predicted"/>
<keyword evidence="5" id="KW-0378">Hydrolase</keyword>
<keyword evidence="1" id="KW-0324">Glycolysis</keyword>
<dbReference type="KEGG" id="mfol:DXT68_08020"/>
<name>A0A0F0K9W3_9MICO</name>
<dbReference type="InterPro" id="IPR013078">
    <property type="entry name" value="His_Pase_superF_clade-1"/>
</dbReference>
<evidence type="ECO:0000256" key="2">
    <source>
        <dbReference type="ARBA" id="ARBA00023235"/>
    </source>
</evidence>
<gene>
    <name evidence="5" type="primary">pspA</name>
    <name evidence="5" type="ORF">RN50_02841</name>
</gene>
<dbReference type="InterPro" id="IPR029033">
    <property type="entry name" value="His_PPase_superfam"/>
</dbReference>
<keyword evidence="6" id="KW-1185">Reference proteome</keyword>
<dbReference type="CDD" id="cd07067">
    <property type="entry name" value="HP_PGM_like"/>
    <property type="match status" value="1"/>
</dbReference>
<dbReference type="RefSeq" id="WP_045255160.1">
    <property type="nucleotide sequence ID" value="NZ_CP031425.1"/>
</dbReference>
<dbReference type="PROSITE" id="PS00175">
    <property type="entry name" value="PG_MUTASE"/>
    <property type="match status" value="1"/>
</dbReference>
<reference evidence="5 6" key="1">
    <citation type="submission" date="2015-02" db="EMBL/GenBank/DDBJ databases">
        <title>Draft genome sequences of ten Microbacterium spp. with emphasis on heavy metal contaminated environments.</title>
        <authorList>
            <person name="Corretto E."/>
        </authorList>
    </citation>
    <scope>NUCLEOTIDE SEQUENCE [LARGE SCALE GENOMIC DNA]</scope>
    <source>
        <strain evidence="5 6">DSM 12966</strain>
    </source>
</reference>
<evidence type="ECO:0000256" key="1">
    <source>
        <dbReference type="ARBA" id="ARBA00023152"/>
    </source>
</evidence>
<dbReference type="PATRIC" id="fig|104336.4.peg.2882"/>
<feature type="binding site" evidence="4">
    <location>
        <begin position="8"/>
        <end position="15"/>
    </location>
    <ligand>
        <name>substrate</name>
    </ligand>
</feature>
<dbReference type="GO" id="GO:0016791">
    <property type="term" value="F:phosphatase activity"/>
    <property type="evidence" value="ECO:0007669"/>
    <property type="project" value="TreeGrafter"/>
</dbReference>
<dbReference type="EMBL" id="JYIU01000046">
    <property type="protein sequence ID" value="KJL17742.1"/>
    <property type="molecule type" value="Genomic_DNA"/>
</dbReference>
<dbReference type="Proteomes" id="UP000033572">
    <property type="component" value="Unassembled WGS sequence"/>
</dbReference>
<sequence length="195" mass="20862">MTLITLVRHGQTDWNLGRRIQGSTDIPLNETGRADAYAAAERLADGTHHAVTSSPLARARETAQIIADRLGLPLGDAVADVREREFGEGEGLLVEEYLARYGDWHAEVPGAETLDAVGDRALGALHRIARDSRGRTAPVAESVIVVAHGGVIRAVIDRVSGGTLPRDGDVLANGSAHRFEVSPHSVRLLDQFALI</sequence>